<dbReference type="PRINTS" id="PR00449">
    <property type="entry name" value="RASTRNSFRMNG"/>
</dbReference>
<evidence type="ECO:0000256" key="2">
    <source>
        <dbReference type="ARBA" id="ARBA00022741"/>
    </source>
</evidence>
<sequence>MAVREVKVCLLGESGVGKSSIVLRFVSDSFKGALESTIGASFMTKRLEVGDVSYQFQIWDTAGQEKYRSLAPMYYRGASAAIIVYDITREATYRTVKDWVRELKRNCTADMVIAIAGNKSDLNDLREVRARDAEEYAQSIGALFIETSALSAVNVPHLFTAIGKLCNINSAVEWIFLVFGLQLRGFPLRTQCLSVLGALYNYAARTKVHSQNPLVVDQRSQDDQ</sequence>
<dbReference type="SMART" id="SM00173">
    <property type="entry name" value="RAS"/>
    <property type="match status" value="1"/>
</dbReference>
<dbReference type="AlphaFoldDB" id="K1QPC2"/>
<dbReference type="GO" id="GO:0003924">
    <property type="term" value="F:GTPase activity"/>
    <property type="evidence" value="ECO:0007669"/>
    <property type="project" value="InterPro"/>
</dbReference>
<dbReference type="PROSITE" id="PS51421">
    <property type="entry name" value="RAS"/>
    <property type="match status" value="1"/>
</dbReference>
<dbReference type="SMART" id="SM00176">
    <property type="entry name" value="RAN"/>
    <property type="match status" value="1"/>
</dbReference>
<dbReference type="Pfam" id="PF00071">
    <property type="entry name" value="Ras"/>
    <property type="match status" value="1"/>
</dbReference>
<dbReference type="Gene3D" id="3.40.50.300">
    <property type="entry name" value="P-loop containing nucleotide triphosphate hydrolases"/>
    <property type="match status" value="1"/>
</dbReference>
<dbReference type="SUPFAM" id="SSF52540">
    <property type="entry name" value="P-loop containing nucleoside triphosphate hydrolases"/>
    <property type="match status" value="1"/>
</dbReference>
<comment type="similarity">
    <text evidence="1">Belongs to the small GTPase superfamily. Rab family.</text>
</comment>
<dbReference type="PANTHER" id="PTHR47978">
    <property type="match status" value="1"/>
</dbReference>
<dbReference type="InterPro" id="IPR005225">
    <property type="entry name" value="Small_GTP-bd"/>
</dbReference>
<dbReference type="PROSITE" id="PS51419">
    <property type="entry name" value="RAB"/>
    <property type="match status" value="1"/>
</dbReference>
<dbReference type="SMART" id="SM00175">
    <property type="entry name" value="RAB"/>
    <property type="match status" value="1"/>
</dbReference>
<evidence type="ECO:0000256" key="1">
    <source>
        <dbReference type="ARBA" id="ARBA00006270"/>
    </source>
</evidence>
<gene>
    <name evidence="3" type="ORF">CGI_10020438</name>
</gene>
<dbReference type="NCBIfam" id="TIGR00231">
    <property type="entry name" value="small_GTP"/>
    <property type="match status" value="1"/>
</dbReference>
<dbReference type="HOGENOM" id="CLU_041217_10_6_1"/>
<name>K1QPC2_MAGGI</name>
<dbReference type="GO" id="GO:0005525">
    <property type="term" value="F:GTP binding"/>
    <property type="evidence" value="ECO:0007669"/>
    <property type="project" value="InterPro"/>
</dbReference>
<dbReference type="EMBL" id="JH817704">
    <property type="protein sequence ID" value="EKC38762.1"/>
    <property type="molecule type" value="Genomic_DNA"/>
</dbReference>
<organism evidence="3">
    <name type="scientific">Magallana gigas</name>
    <name type="common">Pacific oyster</name>
    <name type="synonym">Crassostrea gigas</name>
    <dbReference type="NCBI Taxonomy" id="29159"/>
    <lineage>
        <taxon>Eukaryota</taxon>
        <taxon>Metazoa</taxon>
        <taxon>Spiralia</taxon>
        <taxon>Lophotrochozoa</taxon>
        <taxon>Mollusca</taxon>
        <taxon>Bivalvia</taxon>
        <taxon>Autobranchia</taxon>
        <taxon>Pteriomorphia</taxon>
        <taxon>Ostreida</taxon>
        <taxon>Ostreoidea</taxon>
        <taxon>Ostreidae</taxon>
        <taxon>Magallana</taxon>
    </lineage>
</organism>
<dbReference type="InParanoid" id="K1QPC2"/>
<proteinExistence type="inferred from homology"/>
<dbReference type="FunFam" id="3.40.50.300:FF:000808">
    <property type="entry name" value="Small GTP-binding protein, putative"/>
    <property type="match status" value="1"/>
</dbReference>
<accession>K1QPC2</accession>
<dbReference type="InterPro" id="IPR001806">
    <property type="entry name" value="Small_GTPase"/>
</dbReference>
<keyword evidence="2" id="KW-0547">Nucleotide-binding</keyword>
<dbReference type="SMART" id="SM00174">
    <property type="entry name" value="RHO"/>
    <property type="match status" value="1"/>
</dbReference>
<evidence type="ECO:0000313" key="3">
    <source>
        <dbReference type="EMBL" id="EKC38762.1"/>
    </source>
</evidence>
<protein>
    <submittedName>
        <fullName evidence="3">Ras-related protein Rab-31</fullName>
    </submittedName>
</protein>
<dbReference type="CDD" id="cd01860">
    <property type="entry name" value="Rab5_related"/>
    <property type="match status" value="1"/>
</dbReference>
<dbReference type="InterPro" id="IPR027417">
    <property type="entry name" value="P-loop_NTPase"/>
</dbReference>
<reference evidence="3" key="1">
    <citation type="journal article" date="2012" name="Nature">
        <title>The oyster genome reveals stress adaptation and complexity of shell formation.</title>
        <authorList>
            <person name="Zhang G."/>
            <person name="Fang X."/>
            <person name="Guo X."/>
            <person name="Li L."/>
            <person name="Luo R."/>
            <person name="Xu F."/>
            <person name="Yang P."/>
            <person name="Zhang L."/>
            <person name="Wang X."/>
            <person name="Qi H."/>
            <person name="Xiong Z."/>
            <person name="Que H."/>
            <person name="Xie Y."/>
            <person name="Holland P.W."/>
            <person name="Paps J."/>
            <person name="Zhu Y."/>
            <person name="Wu F."/>
            <person name="Chen Y."/>
            <person name="Wang J."/>
            <person name="Peng C."/>
            <person name="Meng J."/>
            <person name="Yang L."/>
            <person name="Liu J."/>
            <person name="Wen B."/>
            <person name="Zhang N."/>
            <person name="Huang Z."/>
            <person name="Zhu Q."/>
            <person name="Feng Y."/>
            <person name="Mount A."/>
            <person name="Hedgecock D."/>
            <person name="Xu Z."/>
            <person name="Liu Y."/>
            <person name="Domazet-Loso T."/>
            <person name="Du Y."/>
            <person name="Sun X."/>
            <person name="Zhang S."/>
            <person name="Liu B."/>
            <person name="Cheng P."/>
            <person name="Jiang X."/>
            <person name="Li J."/>
            <person name="Fan D."/>
            <person name="Wang W."/>
            <person name="Fu W."/>
            <person name="Wang T."/>
            <person name="Wang B."/>
            <person name="Zhang J."/>
            <person name="Peng Z."/>
            <person name="Li Y."/>
            <person name="Li N."/>
            <person name="Wang J."/>
            <person name="Chen M."/>
            <person name="He Y."/>
            <person name="Tan F."/>
            <person name="Song X."/>
            <person name="Zheng Q."/>
            <person name="Huang R."/>
            <person name="Yang H."/>
            <person name="Du X."/>
            <person name="Chen L."/>
            <person name="Yang M."/>
            <person name="Gaffney P.M."/>
            <person name="Wang S."/>
            <person name="Luo L."/>
            <person name="She Z."/>
            <person name="Ming Y."/>
            <person name="Huang W."/>
            <person name="Zhang S."/>
            <person name="Huang B."/>
            <person name="Zhang Y."/>
            <person name="Qu T."/>
            <person name="Ni P."/>
            <person name="Miao G."/>
            <person name="Wang J."/>
            <person name="Wang Q."/>
            <person name="Steinberg C.E."/>
            <person name="Wang H."/>
            <person name="Li N."/>
            <person name="Qian L."/>
            <person name="Zhang G."/>
            <person name="Li Y."/>
            <person name="Yang H."/>
            <person name="Liu X."/>
            <person name="Wang J."/>
            <person name="Yin Y."/>
            <person name="Wang J."/>
        </authorList>
    </citation>
    <scope>NUCLEOTIDE SEQUENCE [LARGE SCALE GENOMIC DNA]</scope>
    <source>
        <strain evidence="3">05x7-T-G4-1.051#20</strain>
    </source>
</reference>